<evidence type="ECO:0000256" key="7">
    <source>
        <dbReference type="SAM" id="MobiDB-lite"/>
    </source>
</evidence>
<dbReference type="PANTHER" id="PTHR23037">
    <property type="entry name" value="CYTOKINE RECEPTOR"/>
    <property type="match status" value="1"/>
</dbReference>
<dbReference type="PANTHER" id="PTHR23037:SF36">
    <property type="entry name" value="INTERLEUKIN 21 RECEPTOR, TANDEM DUPLICATE 1"/>
    <property type="match status" value="1"/>
</dbReference>
<name>A0A6J2WM75_CHACN</name>
<reference evidence="9" key="1">
    <citation type="submission" date="2025-08" db="UniProtKB">
        <authorList>
            <consortium name="RefSeq"/>
        </authorList>
    </citation>
    <scope>IDENTIFICATION</scope>
</reference>
<dbReference type="GO" id="GO:0009897">
    <property type="term" value="C:external side of plasma membrane"/>
    <property type="evidence" value="ECO:0007669"/>
    <property type="project" value="TreeGrafter"/>
</dbReference>
<dbReference type="Proteomes" id="UP000504632">
    <property type="component" value="Chromosome 13"/>
</dbReference>
<dbReference type="OrthoDB" id="8939865at2759"/>
<evidence type="ECO:0000313" key="8">
    <source>
        <dbReference type="Proteomes" id="UP000504632"/>
    </source>
</evidence>
<keyword evidence="6" id="KW-0675">Receptor</keyword>
<keyword evidence="8" id="KW-1185">Reference proteome</keyword>
<dbReference type="Gene3D" id="2.60.40.10">
    <property type="entry name" value="Immunoglobulins"/>
    <property type="match status" value="1"/>
</dbReference>
<feature type="region of interest" description="Disordered" evidence="7">
    <location>
        <begin position="333"/>
        <end position="354"/>
    </location>
</feature>
<evidence type="ECO:0000256" key="3">
    <source>
        <dbReference type="ARBA" id="ARBA00022729"/>
    </source>
</evidence>
<dbReference type="InterPro" id="IPR036116">
    <property type="entry name" value="FN3_sf"/>
</dbReference>
<protein>
    <submittedName>
        <fullName evidence="9">Interleukin-21 receptor-like</fullName>
    </submittedName>
</protein>
<dbReference type="InterPro" id="IPR013783">
    <property type="entry name" value="Ig-like_fold"/>
</dbReference>
<evidence type="ECO:0000313" key="9">
    <source>
        <dbReference type="RefSeq" id="XP_030645599.1"/>
    </source>
</evidence>
<keyword evidence="4" id="KW-1133">Transmembrane helix</keyword>
<evidence type="ECO:0000256" key="1">
    <source>
        <dbReference type="ARBA" id="ARBA00004167"/>
    </source>
</evidence>
<keyword evidence="3" id="KW-0732">Signal</keyword>
<dbReference type="InParanoid" id="A0A6J2WM75"/>
<keyword evidence="5" id="KW-0472">Membrane</keyword>
<proteinExistence type="predicted"/>
<comment type="subcellular location">
    <subcellularLocation>
        <location evidence="1">Membrane</location>
        <topology evidence="1">Single-pass membrane protein</topology>
    </subcellularLocation>
</comment>
<keyword evidence="2" id="KW-0812">Transmembrane</keyword>
<dbReference type="AlphaFoldDB" id="A0A6J2WM75"/>
<gene>
    <name evidence="9" type="primary">LOC115826063</name>
</gene>
<evidence type="ECO:0000256" key="5">
    <source>
        <dbReference type="ARBA" id="ARBA00023136"/>
    </source>
</evidence>
<evidence type="ECO:0000256" key="2">
    <source>
        <dbReference type="ARBA" id="ARBA00022692"/>
    </source>
</evidence>
<accession>A0A6J2WM75</accession>
<dbReference type="RefSeq" id="XP_030645599.1">
    <property type="nucleotide sequence ID" value="XM_030789739.1"/>
</dbReference>
<dbReference type="GO" id="GO:0004896">
    <property type="term" value="F:cytokine receptor activity"/>
    <property type="evidence" value="ECO:0007669"/>
    <property type="project" value="TreeGrafter"/>
</dbReference>
<sequence length="539" mass="60227">MAEQKVHRSTVAFITVKFGTTKSLPIACYLINFVASSCNVTCTTDYISTLNCWDADVTGQNFCHVDLECRDEDLSAKGNCTTGPSRRWCTMEPENFDYFAYVDTVCSLTVNERNLIQRVEEKITNKTWILRDFIKPRAPINLNIVKTEGDYNLTWDTEYINEHGLFLQGQFIYVLRIRTKNADEVLKYYDIRQDQKYLVINQENVQSGKTCLADIKASVNPLLLPSFWSEWSSSVELTCPWTSISNDTASFSVSLCVFFPLIYRGPLKKLPFYQYIPNPEDYFKPLYQKHEGDFKKWVGPVLIFSHCDPLEKSAPLQVLSEKQMEALGQQMDGTEVYDSGGSGGEDSSGSNQEDWSLLSQANNNSSRLYFLGGSSLGATHSSGHISIDTVTVSGQEGTVSEWSGESAMGPLDGYGGARQEMENVGEEHGVARLSGREDFAHWELRGQDMEAEQISLESFSSNEQSEYGYPRMGLDLDTIDSGFMESDCSSPVNSEFDGNEQMDSAILAGPGGSHSNYVKQWVTFTTVQGDTSTSSQESQ</sequence>
<evidence type="ECO:0000256" key="4">
    <source>
        <dbReference type="ARBA" id="ARBA00022989"/>
    </source>
</evidence>
<dbReference type="FunCoup" id="A0A6J2WM75">
    <property type="interactions" value="1328"/>
</dbReference>
<dbReference type="SUPFAM" id="SSF49265">
    <property type="entry name" value="Fibronectin type III"/>
    <property type="match status" value="1"/>
</dbReference>
<evidence type="ECO:0000256" key="6">
    <source>
        <dbReference type="ARBA" id="ARBA00023170"/>
    </source>
</evidence>
<dbReference type="GeneID" id="115826063"/>
<organism evidence="8 9">
    <name type="scientific">Chanos chanos</name>
    <name type="common">Milkfish</name>
    <name type="synonym">Mugil chanos</name>
    <dbReference type="NCBI Taxonomy" id="29144"/>
    <lineage>
        <taxon>Eukaryota</taxon>
        <taxon>Metazoa</taxon>
        <taxon>Chordata</taxon>
        <taxon>Craniata</taxon>
        <taxon>Vertebrata</taxon>
        <taxon>Euteleostomi</taxon>
        <taxon>Actinopterygii</taxon>
        <taxon>Neopterygii</taxon>
        <taxon>Teleostei</taxon>
        <taxon>Ostariophysi</taxon>
        <taxon>Gonorynchiformes</taxon>
        <taxon>Chanidae</taxon>
        <taxon>Chanos</taxon>
    </lineage>
</organism>